<dbReference type="Proteomes" id="UP000677305">
    <property type="component" value="Chromosome"/>
</dbReference>
<dbReference type="KEGG" id="vgu:HYG85_22660"/>
<name>A0A8J8MFA2_9FIRM</name>
<dbReference type="AlphaFoldDB" id="A0A8J8MFA2"/>
<sequence length="316" mass="37307">MIKQVDLLKLELDVIPKYLILRDLEKTAKDNVELTCLKKAVMKSKWVNHIISQQLNDGSWGTFHSMSQNINTKVTTEQALRRLIILGLDSSDKPIKKIVEYMEKHLLGEIELKDRPEKKHNWTLFTHLIVATWLRIIDPDNQLAYEVAKDWADVITGAFSSSTYNSCDYKEAYYDIHKVSKDKCMLNFTNFYIVALLPRLLPEEIELKFIDYILNSTQGIYYIYDRPLNIQPDKFNSKQANRYINAYELLSKYTYSKSKLTRFKDWLLDNIQEDGFWDMGQVSKDNIQFPLSDSWRVPLKRKIDCTLRLQRLLYKI</sequence>
<keyword evidence="2" id="KW-1185">Reference proteome</keyword>
<gene>
    <name evidence="1" type="ORF">HYG85_22660</name>
</gene>
<reference evidence="1 2" key="1">
    <citation type="submission" date="2020-07" db="EMBL/GenBank/DDBJ databases">
        <title>Vallitalea guaymasensis genome.</title>
        <authorList>
            <person name="Postec A."/>
        </authorList>
    </citation>
    <scope>NUCLEOTIDE SEQUENCE [LARGE SCALE GENOMIC DNA]</scope>
    <source>
        <strain evidence="1 2">Ra1766G1</strain>
    </source>
</reference>
<evidence type="ECO:0000313" key="1">
    <source>
        <dbReference type="EMBL" id="QUH31575.1"/>
    </source>
</evidence>
<accession>A0A8J8MFA2</accession>
<protein>
    <submittedName>
        <fullName evidence="1">Uncharacterized protein</fullName>
    </submittedName>
</protein>
<evidence type="ECO:0000313" key="2">
    <source>
        <dbReference type="Proteomes" id="UP000677305"/>
    </source>
</evidence>
<dbReference type="EMBL" id="CP058561">
    <property type="protein sequence ID" value="QUH31575.1"/>
    <property type="molecule type" value="Genomic_DNA"/>
</dbReference>
<dbReference type="SUPFAM" id="SSF48239">
    <property type="entry name" value="Terpenoid cyclases/Protein prenyltransferases"/>
    <property type="match status" value="1"/>
</dbReference>
<proteinExistence type="predicted"/>
<dbReference type="InterPro" id="IPR008930">
    <property type="entry name" value="Terpenoid_cyclase/PrenylTrfase"/>
</dbReference>
<dbReference type="RefSeq" id="WP_212691550.1">
    <property type="nucleotide sequence ID" value="NZ_CP058561.1"/>
</dbReference>
<organism evidence="1 2">
    <name type="scientific">Vallitalea guaymasensis</name>
    <dbReference type="NCBI Taxonomy" id="1185412"/>
    <lineage>
        <taxon>Bacteria</taxon>
        <taxon>Bacillati</taxon>
        <taxon>Bacillota</taxon>
        <taxon>Clostridia</taxon>
        <taxon>Lachnospirales</taxon>
        <taxon>Vallitaleaceae</taxon>
        <taxon>Vallitalea</taxon>
    </lineage>
</organism>